<name>A0A941I0N9_9MICO</name>
<keyword evidence="3" id="KW-1185">Reference proteome</keyword>
<organism evidence="2 3">
    <name type="scientific">Phycicoccus avicenniae</name>
    <dbReference type="NCBI Taxonomy" id="2828860"/>
    <lineage>
        <taxon>Bacteria</taxon>
        <taxon>Bacillati</taxon>
        <taxon>Actinomycetota</taxon>
        <taxon>Actinomycetes</taxon>
        <taxon>Micrococcales</taxon>
        <taxon>Intrasporangiaceae</taxon>
        <taxon>Phycicoccus</taxon>
    </lineage>
</organism>
<sequence length="191" mass="19707">MTEIVLLHHIRGLTTGVLALADTLRAAGHTVHTPDLFDGRTFGSIEEGAAYAGDVGFATVRAQGVAAVGEHPGASVVAGISMGVVAAQEAAQTLPGIRAALLYEAFVDPATFGSWPDGVAVQVHGMDADPFFAEEGDLAAARAFAEGRADADVFDYPGSSHLFLDASLESYDPDATALVVERSLDLLGRLG</sequence>
<evidence type="ECO:0000313" key="2">
    <source>
        <dbReference type="EMBL" id="MBR7744307.1"/>
    </source>
</evidence>
<keyword evidence="2" id="KW-0378">Hydrolase</keyword>
<comment type="caution">
    <text evidence="2">The sequence shown here is derived from an EMBL/GenBank/DDBJ whole genome shotgun (WGS) entry which is preliminary data.</text>
</comment>
<gene>
    <name evidence="2" type="ORF">KC207_13515</name>
</gene>
<accession>A0A941I0N9</accession>
<dbReference type="Gene3D" id="3.40.50.1820">
    <property type="entry name" value="alpha/beta hydrolase"/>
    <property type="match status" value="1"/>
</dbReference>
<reference evidence="2" key="1">
    <citation type="submission" date="2021-04" db="EMBL/GenBank/DDBJ databases">
        <title>Phycicoccus avicenniae sp. nov., a novel endophytic actinomycetes isolated from branch of Avicennia mariana.</title>
        <authorList>
            <person name="Tuo L."/>
        </authorList>
    </citation>
    <scope>NUCLEOTIDE SEQUENCE</scope>
    <source>
        <strain evidence="2">BSK3Z-2</strain>
    </source>
</reference>
<dbReference type="Pfam" id="PF01738">
    <property type="entry name" value="DLH"/>
    <property type="match status" value="1"/>
</dbReference>
<evidence type="ECO:0000313" key="3">
    <source>
        <dbReference type="Proteomes" id="UP000677016"/>
    </source>
</evidence>
<feature type="domain" description="Dienelactone hydrolase" evidence="1">
    <location>
        <begin position="4"/>
        <end position="189"/>
    </location>
</feature>
<dbReference type="InterPro" id="IPR002925">
    <property type="entry name" value="Dienelactn_hydro"/>
</dbReference>
<dbReference type="Proteomes" id="UP000677016">
    <property type="component" value="Unassembled WGS sequence"/>
</dbReference>
<protein>
    <submittedName>
        <fullName evidence="2">Dienelactone hydrolase family protein</fullName>
    </submittedName>
</protein>
<dbReference type="RefSeq" id="WP_211603829.1">
    <property type="nucleotide sequence ID" value="NZ_JAGSNF010000019.1"/>
</dbReference>
<dbReference type="SUPFAM" id="SSF53474">
    <property type="entry name" value="alpha/beta-Hydrolases"/>
    <property type="match status" value="1"/>
</dbReference>
<evidence type="ECO:0000259" key="1">
    <source>
        <dbReference type="Pfam" id="PF01738"/>
    </source>
</evidence>
<dbReference type="AlphaFoldDB" id="A0A941I0N9"/>
<dbReference type="GO" id="GO:0016787">
    <property type="term" value="F:hydrolase activity"/>
    <property type="evidence" value="ECO:0007669"/>
    <property type="project" value="UniProtKB-KW"/>
</dbReference>
<dbReference type="EMBL" id="JAGSNF010000019">
    <property type="protein sequence ID" value="MBR7744307.1"/>
    <property type="molecule type" value="Genomic_DNA"/>
</dbReference>
<dbReference type="InterPro" id="IPR029058">
    <property type="entry name" value="AB_hydrolase_fold"/>
</dbReference>
<proteinExistence type="predicted"/>